<evidence type="ECO:0000313" key="2">
    <source>
        <dbReference type="EMBL" id="MBD3702224.1"/>
    </source>
</evidence>
<accession>A0A927DCX9</accession>
<evidence type="ECO:0000313" key="4">
    <source>
        <dbReference type="Proteomes" id="UP000655796"/>
    </source>
</evidence>
<dbReference type="EMBL" id="JACXTD010000001">
    <property type="protein sequence ID" value="MBD3702224.1"/>
    <property type="molecule type" value="Genomic_DNA"/>
</dbReference>
<organism evidence="2 4">
    <name type="scientific">Klebsiella pneumoniae</name>
    <dbReference type="NCBI Taxonomy" id="573"/>
    <lineage>
        <taxon>Bacteria</taxon>
        <taxon>Pseudomonadati</taxon>
        <taxon>Pseudomonadota</taxon>
        <taxon>Gammaproteobacteria</taxon>
        <taxon>Enterobacterales</taxon>
        <taxon>Enterobacteriaceae</taxon>
        <taxon>Klebsiella/Raoultella group</taxon>
        <taxon>Klebsiella</taxon>
        <taxon>Klebsiella pneumoniae complex</taxon>
    </lineage>
</organism>
<sequence length="57" mass="5980">MNKRINELQVALSAATAEKEALIKKAGVVQNNNLQQSRGRGASADPAINDADSASRS</sequence>
<evidence type="ECO:0000256" key="1">
    <source>
        <dbReference type="SAM" id="MobiDB-lite"/>
    </source>
</evidence>
<proteinExistence type="predicted"/>
<evidence type="ECO:0000313" key="3">
    <source>
        <dbReference type="EMBL" id="MBD3704036.1"/>
    </source>
</evidence>
<reference evidence="2" key="1">
    <citation type="submission" date="2020-07" db="EMBL/GenBank/DDBJ databases">
        <title>Clinical and genomic characterization of carbapenemase-producing Enterobacterales causing secondary infections during the COVID-19 crisis at a New York City hospital.</title>
        <authorList>
            <person name="Gomez-Simmonds A."/>
            <person name="Annavajhala M.K."/>
            <person name="Uhlemann A.-C."/>
        </authorList>
    </citation>
    <scope>NUCLEOTIDE SEQUENCE</scope>
    <source>
        <strain evidence="2">NK1590</strain>
        <strain evidence="3">NK1596</strain>
    </source>
</reference>
<name>A0A927DCX9_KLEPN</name>
<gene>
    <name evidence="2" type="ORF">IE986_13875</name>
    <name evidence="3" type="ORF">IE990_03210</name>
</gene>
<feature type="region of interest" description="Disordered" evidence="1">
    <location>
        <begin position="28"/>
        <end position="57"/>
    </location>
</feature>
<dbReference type="Proteomes" id="UP000655796">
    <property type="component" value="Unassembled WGS sequence"/>
</dbReference>
<dbReference type="AlphaFoldDB" id="A0A927DCX9"/>
<dbReference type="EMBL" id="JACXTH010000001">
    <property type="protein sequence ID" value="MBD3704036.1"/>
    <property type="molecule type" value="Genomic_DNA"/>
</dbReference>
<dbReference type="Proteomes" id="UP000652007">
    <property type="component" value="Unassembled WGS sequence"/>
</dbReference>
<protein>
    <submittedName>
        <fullName evidence="2">Uncharacterized protein</fullName>
    </submittedName>
</protein>
<comment type="caution">
    <text evidence="2">The sequence shown here is derived from an EMBL/GenBank/DDBJ whole genome shotgun (WGS) entry which is preliminary data.</text>
</comment>
<feature type="compositionally biased region" description="Polar residues" evidence="1">
    <location>
        <begin position="29"/>
        <end position="38"/>
    </location>
</feature>